<evidence type="ECO:0000256" key="1">
    <source>
        <dbReference type="SAM" id="MobiDB-lite"/>
    </source>
</evidence>
<sequence>MTSFTNINPCENTQTSETETSISIDSPLNMHSTAGRRAWAAKGLPKSYPNLDHQDSSDGESTNGLTRPATGGRGLKFTCDDESDDEEAYELPAAVGGKDLLDFTVEDESEEEDDDDIHPTVGGKGLSGPEVTELYDNDNDSDASEIHPSTGGKSVASLKKILEQLKEDNASTTLSINSTDSTDKLMMTLDDNGEDGQSGEATEAGAKTNNDTPMEDHDQTTNSRKRKGQTDKVDPPSSQAQVTTKDGKAAKKTKATTKNEGLTSKRQHWSQEEKEWIFNYFRKNRDHIDEQATVAFNDHFRGKVINGVLFKERTKSAISAMCNNAEMREVRVKVQDRGKNALRKKQSAEKRKAAESSTKLAPKKLAIKKKQETGPDVGTIDGAESMKNDKGKLHLKVKATKSSSTIQDRPQTDGSDSNDSTVSRPILKSKKTNTSSTSSLSSPPSSSGIQWAAVNTPKTFRPAKDDTNTTSTNSDTDSDSDSDAENSVMAKDSVYGGRSFDSLSQNEKVDWTKRLRNHLHLKLIYERILKDPNAVRLIVLPQYKSSGEPRASRLRYPETHVDVLGLLQMGGVYADMQPILEAPCNNPLLAPMRCGGAEYTPANAAEVVTINNAAAALRSVSSRPASALEPTKRIKRDKKQRLSVLASPAQVVGGKKRKRDADVEGGGAERSAAKRIRTEAESVSGAETLVETPVVTGGAGVRGSSEAATNAAVGILEGGGKKRHRDDDVEDEDEGRSSKRSRSM</sequence>
<feature type="compositionally biased region" description="Low complexity" evidence="1">
    <location>
        <begin position="432"/>
        <end position="447"/>
    </location>
</feature>
<feature type="compositionally biased region" description="Low complexity" evidence="1">
    <location>
        <begin position="15"/>
        <end position="24"/>
    </location>
</feature>
<feature type="region of interest" description="Disordered" evidence="1">
    <location>
        <begin position="648"/>
        <end position="744"/>
    </location>
</feature>
<feature type="compositionally biased region" description="Acidic residues" evidence="1">
    <location>
        <begin position="133"/>
        <end position="143"/>
    </location>
</feature>
<dbReference type="AlphaFoldDB" id="A0A9P4S4Z7"/>
<proteinExistence type="predicted"/>
<reference evidence="2" key="1">
    <citation type="journal article" date="2020" name="Stud. Mycol.">
        <title>101 Dothideomycetes genomes: a test case for predicting lifestyles and emergence of pathogens.</title>
        <authorList>
            <person name="Haridas S."/>
            <person name="Albert R."/>
            <person name="Binder M."/>
            <person name="Bloem J."/>
            <person name="Labutti K."/>
            <person name="Salamov A."/>
            <person name="Andreopoulos B."/>
            <person name="Baker S."/>
            <person name="Barry K."/>
            <person name="Bills G."/>
            <person name="Bluhm B."/>
            <person name="Cannon C."/>
            <person name="Castanera R."/>
            <person name="Culley D."/>
            <person name="Daum C."/>
            <person name="Ezra D."/>
            <person name="Gonzalez J."/>
            <person name="Henrissat B."/>
            <person name="Kuo A."/>
            <person name="Liang C."/>
            <person name="Lipzen A."/>
            <person name="Lutzoni F."/>
            <person name="Magnuson J."/>
            <person name="Mondo S."/>
            <person name="Nolan M."/>
            <person name="Ohm R."/>
            <person name="Pangilinan J."/>
            <person name="Park H.-J."/>
            <person name="Ramirez L."/>
            <person name="Alfaro M."/>
            <person name="Sun H."/>
            <person name="Tritt A."/>
            <person name="Yoshinaga Y."/>
            <person name="Zwiers L.-H."/>
            <person name="Turgeon B."/>
            <person name="Goodwin S."/>
            <person name="Spatafora J."/>
            <person name="Crous P."/>
            <person name="Grigoriev I."/>
        </authorList>
    </citation>
    <scope>NUCLEOTIDE SEQUENCE</scope>
    <source>
        <strain evidence="2">CBS 101060</strain>
    </source>
</reference>
<feature type="compositionally biased region" description="Acidic residues" evidence="1">
    <location>
        <begin position="106"/>
        <end position="116"/>
    </location>
</feature>
<feature type="region of interest" description="Disordered" evidence="1">
    <location>
        <begin position="106"/>
        <end position="267"/>
    </location>
</feature>
<keyword evidence="3" id="KW-1185">Reference proteome</keyword>
<accession>A0A9P4S4Z7</accession>
<feature type="compositionally biased region" description="Basic and acidic residues" evidence="1">
    <location>
        <begin position="160"/>
        <end position="169"/>
    </location>
</feature>
<comment type="caution">
    <text evidence="2">The sequence shown here is derived from an EMBL/GenBank/DDBJ whole genome shotgun (WGS) entry which is preliminary data.</text>
</comment>
<feature type="region of interest" description="Disordered" evidence="1">
    <location>
        <begin position="1"/>
        <end position="87"/>
    </location>
</feature>
<dbReference type="EMBL" id="MU006109">
    <property type="protein sequence ID" value="KAF2835357.1"/>
    <property type="molecule type" value="Genomic_DNA"/>
</dbReference>
<evidence type="ECO:0000313" key="3">
    <source>
        <dbReference type="Proteomes" id="UP000799429"/>
    </source>
</evidence>
<protein>
    <submittedName>
        <fullName evidence="2">Uncharacterized protein</fullName>
    </submittedName>
</protein>
<feature type="compositionally biased region" description="Polar residues" evidence="1">
    <location>
        <begin position="170"/>
        <end position="180"/>
    </location>
</feature>
<dbReference type="Proteomes" id="UP000799429">
    <property type="component" value="Unassembled WGS sequence"/>
</dbReference>
<feature type="region of interest" description="Disordered" evidence="1">
    <location>
        <begin position="336"/>
        <end position="487"/>
    </location>
</feature>
<feature type="compositionally biased region" description="Polar residues" evidence="1">
    <location>
        <begin position="400"/>
        <end position="423"/>
    </location>
</feature>
<organism evidence="2 3">
    <name type="scientific">Patellaria atrata CBS 101060</name>
    <dbReference type="NCBI Taxonomy" id="1346257"/>
    <lineage>
        <taxon>Eukaryota</taxon>
        <taxon>Fungi</taxon>
        <taxon>Dikarya</taxon>
        <taxon>Ascomycota</taxon>
        <taxon>Pezizomycotina</taxon>
        <taxon>Dothideomycetes</taxon>
        <taxon>Dothideomycetes incertae sedis</taxon>
        <taxon>Patellariales</taxon>
        <taxon>Patellariaceae</taxon>
        <taxon>Patellaria</taxon>
    </lineage>
</organism>
<evidence type="ECO:0000313" key="2">
    <source>
        <dbReference type="EMBL" id="KAF2835357.1"/>
    </source>
</evidence>
<gene>
    <name evidence="2" type="ORF">M501DRAFT_1034517</name>
</gene>
<feature type="compositionally biased region" description="Polar residues" evidence="1">
    <location>
        <begin position="1"/>
        <end position="14"/>
    </location>
</feature>
<name>A0A9P4S4Z7_9PEZI</name>